<dbReference type="AlphaFoldDB" id="A0A3M5DI74"/>
<dbReference type="Proteomes" id="UP000270834">
    <property type="component" value="Unassembled WGS sequence"/>
</dbReference>
<name>A0A3M5DI74_PSEAI</name>
<gene>
    <name evidence="1" type="ORF">ALP65_04676</name>
</gene>
<dbReference type="EMBL" id="RBSQ01001016">
    <property type="protein sequence ID" value="RMS49108.1"/>
    <property type="molecule type" value="Genomic_DNA"/>
</dbReference>
<accession>A0A3M5DI74</accession>
<proteinExistence type="predicted"/>
<evidence type="ECO:0000313" key="1">
    <source>
        <dbReference type="EMBL" id="RMS49108.1"/>
    </source>
</evidence>
<protein>
    <submittedName>
        <fullName evidence="1">Uncharacterized protein</fullName>
    </submittedName>
</protein>
<reference evidence="1 2" key="1">
    <citation type="submission" date="2018-08" db="EMBL/GenBank/DDBJ databases">
        <title>Recombination of ecologically and evolutionarily significant loci maintains genetic cohesion in the Pseudomonas syringae species complex.</title>
        <authorList>
            <person name="Dillon M."/>
            <person name="Thakur S."/>
            <person name="Almeida R.N.D."/>
            <person name="Weir B.S."/>
            <person name="Guttman D.S."/>
        </authorList>
    </citation>
    <scope>NUCLEOTIDE SEQUENCE [LARGE SCALE GENOMIC DNA]</scope>
    <source>
        <strain evidence="1 2">ICMP 7846</strain>
    </source>
</reference>
<comment type="caution">
    <text evidence="1">The sequence shown here is derived from an EMBL/GenBank/DDBJ whole genome shotgun (WGS) entry which is preliminary data.</text>
</comment>
<organism evidence="1 2">
    <name type="scientific">Pseudomonas aeruginosa</name>
    <dbReference type="NCBI Taxonomy" id="287"/>
    <lineage>
        <taxon>Bacteria</taxon>
        <taxon>Pseudomonadati</taxon>
        <taxon>Pseudomonadota</taxon>
        <taxon>Gammaproteobacteria</taxon>
        <taxon>Pseudomonadales</taxon>
        <taxon>Pseudomonadaceae</taxon>
        <taxon>Pseudomonas</taxon>
    </lineage>
</organism>
<evidence type="ECO:0000313" key="2">
    <source>
        <dbReference type="Proteomes" id="UP000270834"/>
    </source>
</evidence>
<sequence>MAIPVEVHLDPAVLVGPDLLALGPDHHRSLRTPHHRYRSLRQETERLAGVDAVQLALELRAGAAAAGFVEFLDHPVFGADHQVLAVLVIARIAAQAEQVPGADPAHHAAQAHALVLRLDRLDAVARVLLAVLALHVFAGIVVQRVVGRRVRPGDVRTHLQARAGALEVVVVEGQRTGLDLACHLPVEEVVALAMAEGRRVVRHAGVATRAAMRAVGVGEHQDVALLLMAEPVVDAFLFHQPADEVEAGLAVLHAVFPLAVGAREGILEIGKAEVAEHLLDDLRHALVLEDAAVRGARKQPRPGP</sequence>